<accession>A0A1I0T3K2</accession>
<dbReference type="Gene3D" id="3.10.450.50">
    <property type="match status" value="1"/>
</dbReference>
<dbReference type="STRING" id="332999.SAMN04488511_105111"/>
<protein>
    <recommendedName>
        <fullName evidence="3">SnoaL-like domain-containing protein</fullName>
    </recommendedName>
</protein>
<keyword evidence="2" id="KW-1185">Reference proteome</keyword>
<dbReference type="SUPFAM" id="SSF54427">
    <property type="entry name" value="NTF2-like"/>
    <property type="match status" value="1"/>
</dbReference>
<dbReference type="EMBL" id="FOJM01000005">
    <property type="protein sequence ID" value="SFA45616.1"/>
    <property type="molecule type" value="Genomic_DNA"/>
</dbReference>
<name>A0A1I0T3K2_9SPHI</name>
<proteinExistence type="predicted"/>
<dbReference type="InterPro" id="IPR032710">
    <property type="entry name" value="NTF2-like_dom_sf"/>
</dbReference>
<evidence type="ECO:0000313" key="2">
    <source>
        <dbReference type="Proteomes" id="UP000198836"/>
    </source>
</evidence>
<organism evidence="1 2">
    <name type="scientific">Pedobacter suwonensis</name>
    <dbReference type="NCBI Taxonomy" id="332999"/>
    <lineage>
        <taxon>Bacteria</taxon>
        <taxon>Pseudomonadati</taxon>
        <taxon>Bacteroidota</taxon>
        <taxon>Sphingobacteriia</taxon>
        <taxon>Sphingobacteriales</taxon>
        <taxon>Sphingobacteriaceae</taxon>
        <taxon>Pedobacter</taxon>
    </lineage>
</organism>
<evidence type="ECO:0008006" key="3">
    <source>
        <dbReference type="Google" id="ProtNLM"/>
    </source>
</evidence>
<sequence>MNLPKMISELVKAQNEFDSAAYTNCFTENAEVFDEGKTHNGKAEIESWIDKANKEYHATIEPVGYDEEANILLAKTSGNFPGSPVILKYHFQLADGYVKSLKITG</sequence>
<dbReference type="AlphaFoldDB" id="A0A1I0T3K2"/>
<dbReference type="RefSeq" id="WP_090982029.1">
    <property type="nucleotide sequence ID" value="NZ_CP031708.1"/>
</dbReference>
<evidence type="ECO:0000313" key="1">
    <source>
        <dbReference type="EMBL" id="SFA45616.1"/>
    </source>
</evidence>
<dbReference type="OrthoDB" id="8684708at2"/>
<gene>
    <name evidence="1" type="ORF">SAMN04488511_105111</name>
</gene>
<dbReference type="Proteomes" id="UP000198836">
    <property type="component" value="Unassembled WGS sequence"/>
</dbReference>
<dbReference type="GeneID" id="96614037"/>
<reference evidence="2" key="1">
    <citation type="submission" date="2016-10" db="EMBL/GenBank/DDBJ databases">
        <authorList>
            <person name="Varghese N."/>
            <person name="Submissions S."/>
        </authorList>
    </citation>
    <scope>NUCLEOTIDE SEQUENCE [LARGE SCALE GENOMIC DNA]</scope>
    <source>
        <strain evidence="2">DSM 18130</strain>
    </source>
</reference>